<keyword evidence="1" id="KW-0863">Zinc-finger</keyword>
<dbReference type="EMBL" id="CAJNRD030001123">
    <property type="protein sequence ID" value="CAG5102536.1"/>
    <property type="molecule type" value="Genomic_DNA"/>
</dbReference>
<name>A0A8J2HIL7_COTCN</name>
<feature type="compositionally biased region" description="Basic and acidic residues" evidence="2">
    <location>
        <begin position="206"/>
        <end position="219"/>
    </location>
</feature>
<gene>
    <name evidence="4" type="ORF">HICCMSTLAB_LOCUS11064</name>
</gene>
<dbReference type="SMART" id="SM00343">
    <property type="entry name" value="ZnF_C2HC"/>
    <property type="match status" value="1"/>
</dbReference>
<evidence type="ECO:0000259" key="3">
    <source>
        <dbReference type="PROSITE" id="PS50158"/>
    </source>
</evidence>
<proteinExistence type="predicted"/>
<keyword evidence="1" id="KW-0479">Metal-binding</keyword>
<sequence>MSQNNSQSSLYLNAIKSQQFPTKDQAIVIDASPKAQIQDYVTSLASYVKPEQIKFVSRISNNRVCVYFSNQQVAQEFVSKQQKIKVNNSILHVRPLITKNIRVVLSNVCPIIPHDIIEQEFAKLEIKQTSKITFLKVGLQNPAFNHIMSFRRQVYISPQDKEKLPECIKITFDETTYYIYLSTDTLSCFICKKEGHLAKNCQTQDKTTKPDKDQNKSQSEETLELWADSPQESTSSQSTITLTH</sequence>
<dbReference type="InterPro" id="IPR001878">
    <property type="entry name" value="Znf_CCHC"/>
</dbReference>
<dbReference type="SUPFAM" id="SSF57756">
    <property type="entry name" value="Retrovirus zinc finger-like domains"/>
    <property type="match status" value="1"/>
</dbReference>
<feature type="compositionally biased region" description="Polar residues" evidence="2">
    <location>
        <begin position="230"/>
        <end position="244"/>
    </location>
</feature>
<dbReference type="Pfam" id="PF00098">
    <property type="entry name" value="zf-CCHC"/>
    <property type="match status" value="1"/>
</dbReference>
<evidence type="ECO:0000256" key="1">
    <source>
        <dbReference type="PROSITE-ProRule" id="PRU00047"/>
    </source>
</evidence>
<dbReference type="OrthoDB" id="7701518at2759"/>
<dbReference type="Proteomes" id="UP000786811">
    <property type="component" value="Unassembled WGS sequence"/>
</dbReference>
<feature type="domain" description="CCHC-type" evidence="3">
    <location>
        <begin position="188"/>
        <end position="201"/>
    </location>
</feature>
<accession>A0A8J2HIL7</accession>
<evidence type="ECO:0000313" key="4">
    <source>
        <dbReference type="EMBL" id="CAG5102536.1"/>
    </source>
</evidence>
<dbReference type="AlphaFoldDB" id="A0A8J2HIL7"/>
<evidence type="ECO:0000256" key="2">
    <source>
        <dbReference type="SAM" id="MobiDB-lite"/>
    </source>
</evidence>
<comment type="caution">
    <text evidence="4">The sequence shown here is derived from an EMBL/GenBank/DDBJ whole genome shotgun (WGS) entry which is preliminary data.</text>
</comment>
<feature type="region of interest" description="Disordered" evidence="2">
    <location>
        <begin position="201"/>
        <end position="244"/>
    </location>
</feature>
<dbReference type="InterPro" id="IPR036875">
    <property type="entry name" value="Znf_CCHC_sf"/>
</dbReference>
<evidence type="ECO:0000313" key="5">
    <source>
        <dbReference type="Proteomes" id="UP000786811"/>
    </source>
</evidence>
<keyword evidence="1" id="KW-0862">Zinc</keyword>
<keyword evidence="5" id="KW-1185">Reference proteome</keyword>
<organism evidence="4 5">
    <name type="scientific">Cotesia congregata</name>
    <name type="common">Parasitoid wasp</name>
    <name type="synonym">Apanteles congregatus</name>
    <dbReference type="NCBI Taxonomy" id="51543"/>
    <lineage>
        <taxon>Eukaryota</taxon>
        <taxon>Metazoa</taxon>
        <taxon>Ecdysozoa</taxon>
        <taxon>Arthropoda</taxon>
        <taxon>Hexapoda</taxon>
        <taxon>Insecta</taxon>
        <taxon>Pterygota</taxon>
        <taxon>Neoptera</taxon>
        <taxon>Endopterygota</taxon>
        <taxon>Hymenoptera</taxon>
        <taxon>Apocrita</taxon>
        <taxon>Ichneumonoidea</taxon>
        <taxon>Braconidae</taxon>
        <taxon>Microgastrinae</taxon>
        <taxon>Cotesia</taxon>
    </lineage>
</organism>
<dbReference type="GO" id="GO:0008270">
    <property type="term" value="F:zinc ion binding"/>
    <property type="evidence" value="ECO:0007669"/>
    <property type="project" value="UniProtKB-KW"/>
</dbReference>
<protein>
    <submittedName>
        <fullName evidence="4">Similar to Transposon TX1 uncharacterized 82 kDa protein (Xenopus laevis)</fullName>
    </submittedName>
</protein>
<dbReference type="Gene3D" id="4.10.60.10">
    <property type="entry name" value="Zinc finger, CCHC-type"/>
    <property type="match status" value="1"/>
</dbReference>
<reference evidence="4" key="1">
    <citation type="submission" date="2021-04" db="EMBL/GenBank/DDBJ databases">
        <authorList>
            <person name="Chebbi M.A.C M."/>
        </authorList>
    </citation>
    <scope>NUCLEOTIDE SEQUENCE</scope>
</reference>
<dbReference type="PROSITE" id="PS50158">
    <property type="entry name" value="ZF_CCHC"/>
    <property type="match status" value="1"/>
</dbReference>
<dbReference type="GO" id="GO:0003676">
    <property type="term" value="F:nucleic acid binding"/>
    <property type="evidence" value="ECO:0007669"/>
    <property type="project" value="InterPro"/>
</dbReference>